<keyword evidence="2" id="KW-0238">DNA-binding</keyword>
<evidence type="ECO:0000259" key="4">
    <source>
        <dbReference type="SMART" id="SM00862"/>
    </source>
</evidence>
<dbReference type="GO" id="GO:0000160">
    <property type="term" value="P:phosphorelay signal transduction system"/>
    <property type="evidence" value="ECO:0007669"/>
    <property type="project" value="InterPro"/>
</dbReference>
<sequence length="1062" mass="113610">MRFGVLGPLGVWTAEGEPVAVPEAKVRALLAVLLAHDGPVPTDRLVDDLWGAEPPGNPTNTVQTKVSQLRRAIGRELVTRGPAGYALAADADAVDAHRFRRLVAQARATEAPAARRALLADALALWRGPAFADFTDEPFALAVRQRLEERLAALEEFAEVRLELGEHAALAGELGELVAAHPLRERLCALHARALYRAGRQGEALAALADLRERLAEELGIDPGPELVELQQAILTQDASLAAPTAAPHNLPAPVTELVGRDGEIAEVRALLGTSRLVTLTGPGGVGKTRLAVEAARGTAFRDGVWLVELAGIPAEEDTTCSVEHAVLAAAGVQESALGTADPLVDAFRDKQVLLVLDNCEHVVASAAAVAARLVRAVPGLRVLATSREPLGIAGETLLPVPPLAVPDVGADPAAVRAAAAVQLFTARAAASSPGFAVDAGNAAAVAAICRRLDGIPLALELAAARVRVLGPHALESKLDDRFALLTSGHRDAPERQRTLHAVIDWSWQLLPPAERIVLRRLAILPDGCTLETAEAVCSGDDVRPAEVLDLLARLVDKSLVVAVETGNGGRRYRLLDSVAAHGAQRLREAGEHDVLRQRRNDHCTALAERAAERLRGPEQRRWLELLDAEAATFRAVLDDSSPEAALRLVTALCWYWFLRGRLSEARQSLAAALAGSGPARAEAAAWYAGIALLAGEPVDHVAAWQDVPDRARRARARWFTTHAQCTVADLTASGPALDELVAEFTALDDRWGLAAALSDRSAHRMARGDLAAATADARRSAELFRATGDRWGLAQALFALGMIATTTGDYDSAERHHTEALRGAEELGLWAEVAYQTSWLGRVALLRHDHPRARELHGRAMRVAAEHGFTPAEVYAETGLALGARREGRFDEAERHLRRVLAWHRRVEQEPGNALLLAELGFLAEQRGDRDTARRHHLDAYRTARRVADPRAVALALEGLAGADAVAAPDRAARLLGAAAAARASVGVPLPPAERGDVDRITAEVRKRLPDDDVRRCFAEGEEHYPAGVDALVARLPSAPPGSRHAASRHRSPTEHARHRA</sequence>
<evidence type="ECO:0000259" key="5">
    <source>
        <dbReference type="SMART" id="SM01043"/>
    </source>
</evidence>
<gene>
    <name evidence="6" type="ORF">HNR68_002446</name>
</gene>
<dbReference type="InterPro" id="IPR011990">
    <property type="entry name" value="TPR-like_helical_dom_sf"/>
</dbReference>
<feature type="domain" description="Bacterial transcriptional activator" evidence="5">
    <location>
        <begin position="94"/>
        <end position="235"/>
    </location>
</feature>
<dbReference type="Gene3D" id="3.40.50.300">
    <property type="entry name" value="P-loop containing nucleotide triphosphate hydrolases"/>
    <property type="match status" value="1"/>
</dbReference>
<dbReference type="InterPro" id="IPR027417">
    <property type="entry name" value="P-loop_NTPase"/>
</dbReference>
<keyword evidence="7" id="KW-1185">Reference proteome</keyword>
<proteinExistence type="inferred from homology"/>
<dbReference type="SMART" id="SM00862">
    <property type="entry name" value="Trans_reg_C"/>
    <property type="match status" value="1"/>
</dbReference>
<dbReference type="SMART" id="SM01043">
    <property type="entry name" value="BTAD"/>
    <property type="match status" value="1"/>
</dbReference>
<dbReference type="EMBL" id="JACCFJ010000001">
    <property type="protein sequence ID" value="NYI83816.1"/>
    <property type="molecule type" value="Genomic_DNA"/>
</dbReference>
<dbReference type="SUPFAM" id="SSF46894">
    <property type="entry name" value="C-terminal effector domain of the bipartite response regulators"/>
    <property type="match status" value="1"/>
</dbReference>
<evidence type="ECO:0000256" key="3">
    <source>
        <dbReference type="SAM" id="MobiDB-lite"/>
    </source>
</evidence>
<dbReference type="Pfam" id="PF13424">
    <property type="entry name" value="TPR_12"/>
    <property type="match status" value="1"/>
</dbReference>
<dbReference type="GO" id="GO:0006355">
    <property type="term" value="P:regulation of DNA-templated transcription"/>
    <property type="evidence" value="ECO:0007669"/>
    <property type="project" value="InterPro"/>
</dbReference>
<dbReference type="Proteomes" id="UP000587002">
    <property type="component" value="Unassembled WGS sequence"/>
</dbReference>
<evidence type="ECO:0000313" key="6">
    <source>
        <dbReference type="EMBL" id="NYI83816.1"/>
    </source>
</evidence>
<dbReference type="InterPro" id="IPR005158">
    <property type="entry name" value="BTAD"/>
</dbReference>
<dbReference type="GO" id="GO:0003677">
    <property type="term" value="F:DNA binding"/>
    <property type="evidence" value="ECO:0007669"/>
    <property type="project" value="UniProtKB-KW"/>
</dbReference>
<protein>
    <submittedName>
        <fullName evidence="6">Putative ATPase</fullName>
    </submittedName>
</protein>
<evidence type="ECO:0000256" key="2">
    <source>
        <dbReference type="ARBA" id="ARBA00023125"/>
    </source>
</evidence>
<reference evidence="6 7" key="1">
    <citation type="submission" date="2020-07" db="EMBL/GenBank/DDBJ databases">
        <title>Sequencing the genomes of 1000 actinobacteria strains.</title>
        <authorList>
            <person name="Klenk H.-P."/>
        </authorList>
    </citation>
    <scope>NUCLEOTIDE SEQUENCE [LARGE SCALE GENOMIC DNA]</scope>
    <source>
        <strain evidence="6 7">DSM 44065</strain>
    </source>
</reference>
<organism evidence="6 7">
    <name type="scientific">Saccharopolyspora hordei</name>
    <dbReference type="NCBI Taxonomy" id="1838"/>
    <lineage>
        <taxon>Bacteria</taxon>
        <taxon>Bacillati</taxon>
        <taxon>Actinomycetota</taxon>
        <taxon>Actinomycetes</taxon>
        <taxon>Pseudonocardiales</taxon>
        <taxon>Pseudonocardiaceae</taxon>
        <taxon>Saccharopolyspora</taxon>
    </lineage>
</organism>
<feature type="region of interest" description="Disordered" evidence="3">
    <location>
        <begin position="1036"/>
        <end position="1062"/>
    </location>
</feature>
<dbReference type="PANTHER" id="PTHR47691:SF3">
    <property type="entry name" value="HTH-TYPE TRANSCRIPTIONAL REGULATOR RV0890C-RELATED"/>
    <property type="match status" value="1"/>
</dbReference>
<dbReference type="InterPro" id="IPR016032">
    <property type="entry name" value="Sig_transdc_resp-reg_C-effctor"/>
</dbReference>
<dbReference type="PANTHER" id="PTHR47691">
    <property type="entry name" value="REGULATOR-RELATED"/>
    <property type="match status" value="1"/>
</dbReference>
<dbReference type="CDD" id="cd15831">
    <property type="entry name" value="BTAD"/>
    <property type="match status" value="1"/>
</dbReference>
<dbReference type="PRINTS" id="PR00364">
    <property type="entry name" value="DISEASERSIST"/>
</dbReference>
<evidence type="ECO:0000256" key="1">
    <source>
        <dbReference type="ARBA" id="ARBA00005820"/>
    </source>
</evidence>
<dbReference type="InterPro" id="IPR036388">
    <property type="entry name" value="WH-like_DNA-bd_sf"/>
</dbReference>
<dbReference type="InterPro" id="IPR001867">
    <property type="entry name" value="OmpR/PhoB-type_DNA-bd"/>
</dbReference>
<dbReference type="Gene3D" id="1.10.10.10">
    <property type="entry name" value="Winged helix-like DNA-binding domain superfamily/Winged helix DNA-binding domain"/>
    <property type="match status" value="1"/>
</dbReference>
<comment type="caution">
    <text evidence="6">The sequence shown here is derived from an EMBL/GenBank/DDBJ whole genome shotgun (WGS) entry which is preliminary data.</text>
</comment>
<dbReference type="AlphaFoldDB" id="A0A853AJ53"/>
<dbReference type="SUPFAM" id="SSF52540">
    <property type="entry name" value="P-loop containing nucleoside triphosphate hydrolases"/>
    <property type="match status" value="1"/>
</dbReference>
<comment type="similarity">
    <text evidence="1">Belongs to the AfsR/DnrI/RedD regulatory family.</text>
</comment>
<dbReference type="SUPFAM" id="SSF48452">
    <property type="entry name" value="TPR-like"/>
    <property type="match status" value="2"/>
</dbReference>
<accession>A0A853AJ53</accession>
<dbReference type="Pfam" id="PF03704">
    <property type="entry name" value="BTAD"/>
    <property type="match status" value="1"/>
</dbReference>
<dbReference type="InterPro" id="IPR058852">
    <property type="entry name" value="HTH_77"/>
</dbReference>
<dbReference type="RefSeq" id="WP_179720549.1">
    <property type="nucleotide sequence ID" value="NZ_BAABFH010000001.1"/>
</dbReference>
<evidence type="ECO:0000313" key="7">
    <source>
        <dbReference type="Proteomes" id="UP000587002"/>
    </source>
</evidence>
<dbReference type="Pfam" id="PF25872">
    <property type="entry name" value="HTH_77"/>
    <property type="match status" value="1"/>
</dbReference>
<dbReference type="Gene3D" id="1.25.40.10">
    <property type="entry name" value="Tetratricopeptide repeat domain"/>
    <property type="match status" value="3"/>
</dbReference>
<feature type="compositionally biased region" description="Basic and acidic residues" evidence="3">
    <location>
        <begin position="1053"/>
        <end position="1062"/>
    </location>
</feature>
<name>A0A853AJ53_9PSEU</name>
<feature type="domain" description="OmpR/PhoB-type" evidence="4">
    <location>
        <begin position="16"/>
        <end position="87"/>
    </location>
</feature>